<dbReference type="KEGG" id="pda:103711002"/>
<evidence type="ECO:0000256" key="1">
    <source>
        <dbReference type="ARBA" id="ARBA00005510"/>
    </source>
</evidence>
<evidence type="ECO:0000256" key="4">
    <source>
        <dbReference type="SAM" id="MobiDB-lite"/>
    </source>
</evidence>
<organism evidence="6 7">
    <name type="scientific">Phoenix dactylifera</name>
    <name type="common">Date palm</name>
    <dbReference type="NCBI Taxonomy" id="42345"/>
    <lineage>
        <taxon>Eukaryota</taxon>
        <taxon>Viridiplantae</taxon>
        <taxon>Streptophyta</taxon>
        <taxon>Embryophyta</taxon>
        <taxon>Tracheophyta</taxon>
        <taxon>Spermatophyta</taxon>
        <taxon>Magnoliopsida</taxon>
        <taxon>Liliopsida</taxon>
        <taxon>Arecaceae</taxon>
        <taxon>Coryphoideae</taxon>
        <taxon>Phoeniceae</taxon>
        <taxon>Phoenix</taxon>
    </lineage>
</organism>
<dbReference type="PROSITE" id="PS50888">
    <property type="entry name" value="BHLH"/>
    <property type="match status" value="1"/>
</dbReference>
<dbReference type="SUPFAM" id="SSF47459">
    <property type="entry name" value="HLH, helix-loop-helix DNA-binding domain"/>
    <property type="match status" value="1"/>
</dbReference>
<dbReference type="PANTHER" id="PTHR36066">
    <property type="entry name" value="TRANSCRIPTION FACTOR BHLH145"/>
    <property type="match status" value="1"/>
</dbReference>
<dbReference type="PANTHER" id="PTHR36066:SF2">
    <property type="entry name" value="TRANSCRIPTION FACTOR BHLH145"/>
    <property type="match status" value="1"/>
</dbReference>
<evidence type="ECO:0000256" key="2">
    <source>
        <dbReference type="ARBA" id="ARBA00023015"/>
    </source>
</evidence>
<proteinExistence type="inferred from homology"/>
<sequence length="318" mass="34503">MGKDFDPWIHCPHAPWRFSSCASSPRQPDAGPQNTNSMMFPTYFNPYGCAFSGNAAPLFPVFQAQKTPPKTPASIPPSIHTYGPTGFAADSQKRFLVFDHSGDQTSLIFSSSGTPFASPIPMNRAPDMQGSNETNVSDGGHGGEEMHEDTEEIDALLYSDSDDEQEEEAASTGHSPVKMAAADSVEEVASSTVRAKRRRFDPELDASLVDTASSVVADHCHDLCSSAYRNKDTSDDAESSCVRGGEKRRLVEEEPEVRSDSNHGSKRLKRTRIQETVGVLRRIIPGGKGKDAATILDEAIRYLRSLKLKAKALGATPL</sequence>
<feature type="region of interest" description="Disordered" evidence="4">
    <location>
        <begin position="161"/>
        <end position="184"/>
    </location>
</feature>
<name>A0A8B8J6R2_PHODC</name>
<dbReference type="InterPro" id="IPR011598">
    <property type="entry name" value="bHLH_dom"/>
</dbReference>
<evidence type="ECO:0000259" key="5">
    <source>
        <dbReference type="PROSITE" id="PS50888"/>
    </source>
</evidence>
<reference evidence="7" key="2">
    <citation type="submission" date="2025-08" db="UniProtKB">
        <authorList>
            <consortium name="RefSeq"/>
        </authorList>
    </citation>
    <scope>IDENTIFICATION</scope>
    <source>
        <tissue evidence="7">Young leaves</tissue>
    </source>
</reference>
<dbReference type="RefSeq" id="XP_026662009.2">
    <property type="nucleotide sequence ID" value="XM_026806208.2"/>
</dbReference>
<dbReference type="GeneID" id="103711002"/>
<evidence type="ECO:0000256" key="3">
    <source>
        <dbReference type="ARBA" id="ARBA00023163"/>
    </source>
</evidence>
<dbReference type="OrthoDB" id="777433at2759"/>
<evidence type="ECO:0000313" key="7">
    <source>
        <dbReference type="RefSeq" id="XP_026662009.2"/>
    </source>
</evidence>
<dbReference type="InterPro" id="IPR037546">
    <property type="entry name" value="SAC51-like"/>
</dbReference>
<dbReference type="Pfam" id="PF23173">
    <property type="entry name" value="bHLH_SAC51"/>
    <property type="match status" value="1"/>
</dbReference>
<accession>A0A8B8J6R2</accession>
<reference evidence="6" key="1">
    <citation type="journal article" date="2019" name="Nat. Commun.">
        <title>Genome-wide association mapping of date palm fruit traits.</title>
        <authorList>
            <person name="Hazzouri K.M."/>
            <person name="Gros-Balthazard M."/>
            <person name="Flowers J.M."/>
            <person name="Copetti D."/>
            <person name="Lemansour A."/>
            <person name="Lebrun M."/>
            <person name="Masmoudi K."/>
            <person name="Ferrand S."/>
            <person name="Dhar M.I."/>
            <person name="Fresquez Z.A."/>
            <person name="Rosas U."/>
            <person name="Zhang J."/>
            <person name="Talag J."/>
            <person name="Lee S."/>
            <person name="Kudrna D."/>
            <person name="Powell R.F."/>
            <person name="Leitch I.J."/>
            <person name="Krueger R.R."/>
            <person name="Wing R.A."/>
            <person name="Amiri K.M.A."/>
            <person name="Purugganan M.D."/>
        </authorList>
    </citation>
    <scope>NUCLEOTIDE SEQUENCE [LARGE SCALE GENOMIC DNA]</scope>
    <source>
        <strain evidence="6">cv. Khalas</strain>
    </source>
</reference>
<feature type="compositionally biased region" description="Basic and acidic residues" evidence="4">
    <location>
        <begin position="244"/>
        <end position="263"/>
    </location>
</feature>
<keyword evidence="6" id="KW-1185">Reference proteome</keyword>
<protein>
    <submittedName>
        <fullName evidence="7">Transcription factor bHLH143-like</fullName>
    </submittedName>
</protein>
<keyword evidence="3" id="KW-0804">Transcription</keyword>
<dbReference type="InterPro" id="IPR036638">
    <property type="entry name" value="HLH_DNA-bd_sf"/>
</dbReference>
<feature type="domain" description="BHLH" evidence="5">
    <location>
        <begin position="257"/>
        <end position="306"/>
    </location>
</feature>
<feature type="region of interest" description="Disordered" evidence="4">
    <location>
        <begin position="231"/>
        <end position="270"/>
    </location>
</feature>
<feature type="region of interest" description="Disordered" evidence="4">
    <location>
        <begin position="125"/>
        <end position="148"/>
    </location>
</feature>
<evidence type="ECO:0000313" key="6">
    <source>
        <dbReference type="Proteomes" id="UP000228380"/>
    </source>
</evidence>
<gene>
    <name evidence="7" type="primary">LOC103711002</name>
</gene>
<dbReference type="AlphaFoldDB" id="A0A8B8J6R2"/>
<dbReference type="GO" id="GO:0046983">
    <property type="term" value="F:protein dimerization activity"/>
    <property type="evidence" value="ECO:0007669"/>
    <property type="project" value="InterPro"/>
</dbReference>
<keyword evidence="2" id="KW-0805">Transcription regulation</keyword>
<dbReference type="Proteomes" id="UP000228380">
    <property type="component" value="Chromosome 8"/>
</dbReference>
<comment type="similarity">
    <text evidence="1">Belongs to the bHLH protein family.</text>
</comment>